<dbReference type="Proteomes" id="UP000553888">
    <property type="component" value="Unassembled WGS sequence"/>
</dbReference>
<dbReference type="RefSeq" id="WP_179564128.1">
    <property type="nucleotide sequence ID" value="NZ_JACBZY010000001.1"/>
</dbReference>
<dbReference type="AlphaFoldDB" id="A0A852YCX4"/>
<comment type="caution">
    <text evidence="2">The sequence shown here is derived from an EMBL/GenBank/DDBJ whole genome shotgun (WGS) entry which is preliminary data.</text>
</comment>
<keyword evidence="1" id="KW-0812">Transmembrane</keyword>
<feature type="transmembrane region" description="Helical" evidence="1">
    <location>
        <begin position="111"/>
        <end position="135"/>
    </location>
</feature>
<dbReference type="Pfam" id="PF11377">
    <property type="entry name" value="DUF3180"/>
    <property type="match status" value="1"/>
</dbReference>
<evidence type="ECO:0000313" key="3">
    <source>
        <dbReference type="Proteomes" id="UP000553888"/>
    </source>
</evidence>
<sequence>MGRTTAGTLIVLGVIGGVATFLLQTAVTSAGAARYEPAVSLPIAIVVIAAIVIILAVPIYRTTRGHSPRPVDPILATRVALLAKSSSLAGALLVGAALGLVGYLLTRSVAGVGSMLMAFAALGGAIILLVAGLVAEFLCTVPPHDDDDHDHDPPGSVRS</sequence>
<dbReference type="InterPro" id="IPR021517">
    <property type="entry name" value="DUF3180"/>
</dbReference>
<protein>
    <submittedName>
        <fullName evidence="2">FtsH-binding integral membrane protein</fullName>
    </submittedName>
</protein>
<feature type="transmembrane region" description="Helical" evidence="1">
    <location>
        <begin position="39"/>
        <end position="60"/>
    </location>
</feature>
<keyword evidence="1" id="KW-1133">Transmembrane helix</keyword>
<feature type="transmembrane region" description="Helical" evidence="1">
    <location>
        <begin position="81"/>
        <end position="105"/>
    </location>
</feature>
<accession>A0A852YCX4</accession>
<keyword evidence="1" id="KW-0472">Membrane</keyword>
<organism evidence="2 3">
    <name type="scientific">Schumannella luteola</name>
    <dbReference type="NCBI Taxonomy" id="472059"/>
    <lineage>
        <taxon>Bacteria</taxon>
        <taxon>Bacillati</taxon>
        <taxon>Actinomycetota</taxon>
        <taxon>Actinomycetes</taxon>
        <taxon>Micrococcales</taxon>
        <taxon>Microbacteriaceae</taxon>
        <taxon>Schumannella</taxon>
    </lineage>
</organism>
<reference evidence="2 3" key="1">
    <citation type="submission" date="2020-07" db="EMBL/GenBank/DDBJ databases">
        <title>Sequencing the genomes of 1000 actinobacteria strains.</title>
        <authorList>
            <person name="Klenk H.-P."/>
        </authorList>
    </citation>
    <scope>NUCLEOTIDE SEQUENCE [LARGE SCALE GENOMIC DNA]</scope>
    <source>
        <strain evidence="2 3">DSM 23141</strain>
    </source>
</reference>
<evidence type="ECO:0000256" key="1">
    <source>
        <dbReference type="SAM" id="Phobius"/>
    </source>
</evidence>
<dbReference type="EMBL" id="JACBZY010000001">
    <property type="protein sequence ID" value="NYG97457.1"/>
    <property type="molecule type" value="Genomic_DNA"/>
</dbReference>
<feature type="transmembrane region" description="Helical" evidence="1">
    <location>
        <begin position="7"/>
        <end position="27"/>
    </location>
</feature>
<keyword evidence="3" id="KW-1185">Reference proteome</keyword>
<proteinExistence type="predicted"/>
<gene>
    <name evidence="2" type="ORF">BJ979_000083</name>
</gene>
<evidence type="ECO:0000313" key="2">
    <source>
        <dbReference type="EMBL" id="NYG97457.1"/>
    </source>
</evidence>
<name>A0A852YCX4_9MICO</name>